<feature type="transmembrane region" description="Helical" evidence="1">
    <location>
        <begin position="71"/>
        <end position="90"/>
    </location>
</feature>
<evidence type="ECO:0000313" key="2">
    <source>
        <dbReference type="EMBL" id="SVE51715.1"/>
    </source>
</evidence>
<feature type="non-terminal residue" evidence="2">
    <location>
        <position position="91"/>
    </location>
</feature>
<dbReference type="InterPro" id="IPR018480">
    <property type="entry name" value="PNAcMuramoyl-5peptid_Trfase_CS"/>
</dbReference>
<dbReference type="AlphaFoldDB" id="A0A383E5Q7"/>
<gene>
    <name evidence="2" type="ORF">METZ01_LOCUS504569</name>
</gene>
<dbReference type="Pfam" id="PF10555">
    <property type="entry name" value="MraY_sig1"/>
    <property type="match status" value="1"/>
</dbReference>
<dbReference type="EMBL" id="UINC01222787">
    <property type="protein sequence ID" value="SVE51715.1"/>
    <property type="molecule type" value="Genomic_DNA"/>
</dbReference>
<keyword evidence="1" id="KW-0472">Membrane</keyword>
<protein>
    <recommendedName>
        <fullName evidence="3">Phospho-N-acetylmuramoyl-pentapeptide-transferase</fullName>
    </recommendedName>
</protein>
<name>A0A383E5Q7_9ZZZZ</name>
<proteinExistence type="predicted"/>
<evidence type="ECO:0000256" key="1">
    <source>
        <dbReference type="SAM" id="Phobius"/>
    </source>
</evidence>
<sequence>MFKILADEYVNIFTVLNLFNYITIRTGAAILTSLFFSLIFGELIIKSLSNIQPSGQPIRNDGPENHVLNKVGTPTMGGVLIIMSILISLIL</sequence>
<keyword evidence="1" id="KW-0812">Transmembrane</keyword>
<organism evidence="2">
    <name type="scientific">marine metagenome</name>
    <dbReference type="NCBI Taxonomy" id="408172"/>
    <lineage>
        <taxon>unclassified sequences</taxon>
        <taxon>metagenomes</taxon>
        <taxon>ecological metagenomes</taxon>
    </lineage>
</organism>
<accession>A0A383E5Q7</accession>
<evidence type="ECO:0008006" key="3">
    <source>
        <dbReference type="Google" id="ProtNLM"/>
    </source>
</evidence>
<feature type="transmembrane region" description="Helical" evidence="1">
    <location>
        <begin position="12"/>
        <end position="40"/>
    </location>
</feature>
<reference evidence="2" key="1">
    <citation type="submission" date="2018-05" db="EMBL/GenBank/DDBJ databases">
        <authorList>
            <person name="Lanie J.A."/>
            <person name="Ng W.-L."/>
            <person name="Kazmierczak K.M."/>
            <person name="Andrzejewski T.M."/>
            <person name="Davidsen T.M."/>
            <person name="Wayne K.J."/>
            <person name="Tettelin H."/>
            <person name="Glass J.I."/>
            <person name="Rusch D."/>
            <person name="Podicherti R."/>
            <person name="Tsui H.-C.T."/>
            <person name="Winkler M.E."/>
        </authorList>
    </citation>
    <scope>NUCLEOTIDE SEQUENCE</scope>
</reference>
<dbReference type="PROSITE" id="PS01347">
    <property type="entry name" value="MRAY_1"/>
    <property type="match status" value="1"/>
</dbReference>
<keyword evidence="1" id="KW-1133">Transmembrane helix</keyword>